<feature type="region of interest" description="Disordered" evidence="1">
    <location>
        <begin position="888"/>
        <end position="1049"/>
    </location>
</feature>
<name>A0A9P7UNC5_9AGAR</name>
<feature type="compositionally biased region" description="Polar residues" evidence="1">
    <location>
        <begin position="293"/>
        <end position="304"/>
    </location>
</feature>
<feature type="compositionally biased region" description="Polar residues" evidence="1">
    <location>
        <begin position="512"/>
        <end position="527"/>
    </location>
</feature>
<feature type="compositionally biased region" description="Polar residues" evidence="1">
    <location>
        <begin position="475"/>
        <end position="493"/>
    </location>
</feature>
<feature type="compositionally biased region" description="Acidic residues" evidence="1">
    <location>
        <begin position="266"/>
        <end position="277"/>
    </location>
</feature>
<feature type="compositionally biased region" description="Pro residues" evidence="1">
    <location>
        <begin position="13"/>
        <end position="24"/>
    </location>
</feature>
<evidence type="ECO:0000313" key="2">
    <source>
        <dbReference type="EMBL" id="KAG7088083.1"/>
    </source>
</evidence>
<feature type="compositionally biased region" description="Low complexity" evidence="1">
    <location>
        <begin position="107"/>
        <end position="120"/>
    </location>
</feature>
<dbReference type="AlphaFoldDB" id="A0A9P7UNC5"/>
<feature type="region of interest" description="Disordered" evidence="1">
    <location>
        <begin position="222"/>
        <end position="409"/>
    </location>
</feature>
<feature type="compositionally biased region" description="Polar residues" evidence="1">
    <location>
        <begin position="65"/>
        <end position="88"/>
    </location>
</feature>
<feature type="compositionally biased region" description="Basic and acidic residues" evidence="1">
    <location>
        <begin position="235"/>
        <end position="247"/>
    </location>
</feature>
<feature type="region of interest" description="Disordered" evidence="1">
    <location>
        <begin position="11"/>
        <end position="208"/>
    </location>
</feature>
<protein>
    <submittedName>
        <fullName evidence="2">Uncharacterized protein</fullName>
    </submittedName>
</protein>
<feature type="compositionally biased region" description="Low complexity" evidence="1">
    <location>
        <begin position="544"/>
        <end position="568"/>
    </location>
</feature>
<comment type="caution">
    <text evidence="2">The sequence shown here is derived from an EMBL/GenBank/DDBJ whole genome shotgun (WGS) entry which is preliminary data.</text>
</comment>
<organism evidence="2 3">
    <name type="scientific">Marasmius oreades</name>
    <name type="common">fairy-ring Marasmius</name>
    <dbReference type="NCBI Taxonomy" id="181124"/>
    <lineage>
        <taxon>Eukaryota</taxon>
        <taxon>Fungi</taxon>
        <taxon>Dikarya</taxon>
        <taxon>Basidiomycota</taxon>
        <taxon>Agaricomycotina</taxon>
        <taxon>Agaricomycetes</taxon>
        <taxon>Agaricomycetidae</taxon>
        <taxon>Agaricales</taxon>
        <taxon>Marasmiineae</taxon>
        <taxon>Marasmiaceae</taxon>
        <taxon>Marasmius</taxon>
    </lineage>
</organism>
<dbReference type="KEGG" id="more:E1B28_012114"/>
<keyword evidence="3" id="KW-1185">Reference proteome</keyword>
<feature type="region of interest" description="Disordered" evidence="1">
    <location>
        <begin position="679"/>
        <end position="701"/>
    </location>
</feature>
<feature type="compositionally biased region" description="Low complexity" evidence="1">
    <location>
        <begin position="938"/>
        <end position="947"/>
    </location>
</feature>
<evidence type="ECO:0000256" key="1">
    <source>
        <dbReference type="SAM" id="MobiDB-lite"/>
    </source>
</evidence>
<evidence type="ECO:0000313" key="3">
    <source>
        <dbReference type="Proteomes" id="UP001049176"/>
    </source>
</evidence>
<gene>
    <name evidence="2" type="ORF">E1B28_012114</name>
</gene>
<dbReference type="EMBL" id="CM032188">
    <property type="protein sequence ID" value="KAG7088083.1"/>
    <property type="molecule type" value="Genomic_DNA"/>
</dbReference>
<feature type="compositionally biased region" description="Low complexity" evidence="1">
    <location>
        <begin position="796"/>
        <end position="824"/>
    </location>
</feature>
<dbReference type="OrthoDB" id="3064136at2759"/>
<feature type="compositionally biased region" description="Low complexity" evidence="1">
    <location>
        <begin position="310"/>
        <end position="325"/>
    </location>
</feature>
<sequence length="1133" mass="120742">MPNLLLESLDSFPIPPSFIPPSPRSPTLNTAIANPPPSRPPSVPLPPIPGPSRISESDAALLLGSTRNSKYSTSSRTDSIASLASAKSNGFHYTYSPNDRTRRRDSTSSSLSNSSKASRSVSDRSLRGHEAIRESHLEDRDDISIFDPADAYGGTASSGDEVERQEQLTKIRLSPMPVDNDQHLAPDNNYSPPLSARFPQPPPLSSKDHDRLTIKRLSLSSSVSSASASKGLPLTHKEPSFRHRDIETPESGDISISSISMHDLPPDDDFGSGEEFDIPTTTNYPLPPRIQRPPSSKILTMNQPPTVPHPSLLTPGTPLSPGTPLICQTPPTPQSPAFRPPPSPHTSVLPPTSRQGRTRSSISKPVAPSDCDDSSDLGGLQPLTLTSVATPTPTIATESPSQSFPEQHSHAPIEFPTKIQFPPSADYILTDDPLLLHRELRSARSRSISHKKRLNGSKQTTPESSPVPEQPGDDTFQSNAVLPQTTRSSSVSISVAERATGKRAMTVPPPSSFKTNTSKQATDSRANSPDIEDLLETTPRPRRGSSSGKLSGRTSVSSYRSGRSRSASMPRKNRQTVSSTANPDVQRRASEGLSRESRESRFARLERELEGIGSDEESLGGYPADQGRLFEDARRSTGSDDLLMEDDEGSASDSSLDIHTPLPHLLLRDGALSHKSKLLPSTSLSSTDSVESLTSLTGRPGSVISVRSTDSKASLFKDTRDTPVRRLRHKDGKLLKGGLGLTTGLGWSDSEDEDAPSPLTRRLSSVVLSKKTSLISLARGRPSSNIHESKSHGNLRASSYSTRSGNSSGFSRRPSDLSSSQSTTTLLEADEFECSDDDSYASATYHGYSPGTQQVRGLISSGMPPSSWQRGFRQANSIGSRRGVSSASSLALSIPPPATTPNSKACGKILSRSTSESSIRGPAHFQYAAPEELSKTPSSSSSVSSVSIPAPLTPKDDEVHTPTPHSVIRTDPNKILPPLPNPKTGSIRRPAAPGLAARFASPGYTSPRGRSNSIGTTLSTSSSAPAVSDAPPLPNTGISASSSTSSLKPLKLPRYSAGVSQKPALVPTVSGTENQLHTSPTPTPTLPTTPLTISSGLPKPRTGTGMTYRKSSSSQTLRMPSSPMLRTPSATRF</sequence>
<feature type="compositionally biased region" description="Basic and acidic residues" evidence="1">
    <location>
        <begin position="121"/>
        <end position="143"/>
    </location>
</feature>
<proteinExistence type="predicted"/>
<feature type="compositionally biased region" description="Low complexity" evidence="1">
    <location>
        <begin position="1016"/>
        <end position="1030"/>
    </location>
</feature>
<accession>A0A9P7UNC5</accession>
<feature type="compositionally biased region" description="Pro residues" evidence="1">
    <location>
        <begin position="330"/>
        <end position="344"/>
    </location>
</feature>
<feature type="compositionally biased region" description="Low complexity" evidence="1">
    <location>
        <begin position="679"/>
        <end position="697"/>
    </location>
</feature>
<feature type="compositionally biased region" description="Low complexity" evidence="1">
    <location>
        <begin position="1088"/>
        <end position="1098"/>
    </location>
</feature>
<feature type="compositionally biased region" description="Pro residues" evidence="1">
    <location>
        <begin position="34"/>
        <end position="50"/>
    </location>
</feature>
<feature type="compositionally biased region" description="Basic residues" evidence="1">
    <location>
        <begin position="444"/>
        <end position="455"/>
    </location>
</feature>
<feature type="compositionally biased region" description="Polar residues" evidence="1">
    <location>
        <begin position="383"/>
        <end position="406"/>
    </location>
</feature>
<dbReference type="Proteomes" id="UP001049176">
    <property type="component" value="Chromosome 8"/>
</dbReference>
<feature type="compositionally biased region" description="Polar residues" evidence="1">
    <location>
        <begin position="1109"/>
        <end position="1119"/>
    </location>
</feature>
<feature type="region of interest" description="Disordered" evidence="1">
    <location>
        <begin position="779"/>
        <end position="824"/>
    </location>
</feature>
<feature type="region of interest" description="Disordered" evidence="1">
    <location>
        <begin position="444"/>
        <end position="630"/>
    </location>
</feature>
<dbReference type="GeneID" id="66081189"/>
<feature type="region of interest" description="Disordered" evidence="1">
    <location>
        <begin position="1068"/>
        <end position="1133"/>
    </location>
</feature>
<feature type="compositionally biased region" description="Polar residues" evidence="1">
    <location>
        <begin position="354"/>
        <end position="363"/>
    </location>
</feature>
<reference evidence="2" key="1">
    <citation type="journal article" date="2021" name="Genome Biol. Evol.">
        <title>The assembled and annotated genome of the fairy-ring fungus Marasmius oreades.</title>
        <authorList>
            <person name="Hiltunen M."/>
            <person name="Ament-Velasquez S.L."/>
            <person name="Johannesson H."/>
        </authorList>
    </citation>
    <scope>NUCLEOTIDE SEQUENCE</scope>
    <source>
        <strain evidence="2">03SP1</strain>
    </source>
</reference>
<feature type="compositionally biased region" description="Basic and acidic residues" evidence="1">
    <location>
        <begin position="585"/>
        <end position="610"/>
    </location>
</feature>
<dbReference type="RefSeq" id="XP_043004554.1">
    <property type="nucleotide sequence ID" value="XM_043157188.1"/>
</dbReference>